<feature type="domain" description="Methyl-accepting transducer" evidence="11">
    <location>
        <begin position="353"/>
        <end position="610"/>
    </location>
</feature>
<dbReference type="CDD" id="cd12914">
    <property type="entry name" value="PDC1_DGC_like"/>
    <property type="match status" value="1"/>
</dbReference>
<dbReference type="InterPro" id="IPR033479">
    <property type="entry name" value="dCache_1"/>
</dbReference>
<reference evidence="13" key="2">
    <citation type="submission" date="2024-06" db="EMBL/GenBank/DDBJ databases">
        <authorList>
            <person name="Petrova K.O."/>
            <person name="Toshchakov S.V."/>
            <person name="Boltjanskaja Y.V."/>
            <person name="Kevbrin V."/>
        </authorList>
    </citation>
    <scope>NUCLEOTIDE SEQUENCE</scope>
    <source>
        <strain evidence="13">Z-910T</strain>
    </source>
</reference>
<dbReference type="PROSITE" id="PS50885">
    <property type="entry name" value="HAMP"/>
    <property type="match status" value="1"/>
</dbReference>
<sequence>MGIILYFSASNLTGNLSEDLNTEIIDIYSQNLEGLLQRKVSEAYIISQNDAVKKMEPELAAPLLGNIVENTDFSTLSLVYPDGTAYDADLQTYDFSSSEYMDAIFQQGEDFYITNPFPSSIDGEMLVVIAHGINNDQGERVGAISGSIYLSELTSMLENINISDAGFGWILGSDGTILAHPNSSLVGEQIGTENYYSGVSIEDISQTKPGILETDLDGEQTVLLNSPIQKTQDWNLMVEVHWDELLSGMNTFRTLFFIIFFIAILISGGAAFGVANRTAKPILSVAEKLKRISQYDLTINEDKDLIKYAKRNDEIGDMIRSSTQMQNNIITLIQKISKAGEDVSTSAQELTTTSKNSSIAADEVARAVEEIANSTSEQASETTEGASAVNKLGDYINMNQQRLENLNSGIDEVNKYQLSGQKSMEGLLITTKENREVTNNFKGVVEETQKSAEKIETASGLIQNIAEQTNLLALNAAIEAARAGEAGKGFSVVADEIRKLAEQSNQFTDDIIKIIEDLTIKVNLAVKDMELVDNITSKQEQQAQQTKEGFDNIQSSLKKMKAALEDLNLSGDNMETKKDEIITLVEHISAIAQQNAASTEQISASVEEQTAAMEEISNSSDNLSDLAKEMTHSIKEFKFDNTKSSKEK</sequence>
<dbReference type="Gene3D" id="3.30.450.20">
    <property type="entry name" value="PAS domain"/>
    <property type="match status" value="2"/>
</dbReference>
<organism evidence="13">
    <name type="scientific">Proteinivorax tanatarense</name>
    <dbReference type="NCBI Taxonomy" id="1260629"/>
    <lineage>
        <taxon>Bacteria</taxon>
        <taxon>Bacillati</taxon>
        <taxon>Bacillota</taxon>
        <taxon>Clostridia</taxon>
        <taxon>Eubacteriales</taxon>
        <taxon>Proteinivoracaceae</taxon>
        <taxon>Proteinivorax</taxon>
    </lineage>
</organism>
<comment type="subcellular location">
    <subcellularLocation>
        <location evidence="1">Cell membrane</location>
        <topology evidence="1">Multi-pass membrane protein</topology>
    </subcellularLocation>
</comment>
<evidence type="ECO:0000256" key="8">
    <source>
        <dbReference type="ARBA" id="ARBA00029447"/>
    </source>
</evidence>
<feature type="transmembrane region" description="Helical" evidence="10">
    <location>
        <begin position="255"/>
        <end position="275"/>
    </location>
</feature>
<evidence type="ECO:0000256" key="3">
    <source>
        <dbReference type="ARBA" id="ARBA00022500"/>
    </source>
</evidence>
<evidence type="ECO:0000256" key="4">
    <source>
        <dbReference type="ARBA" id="ARBA00022692"/>
    </source>
</evidence>
<dbReference type="AlphaFoldDB" id="A0AAU7VN56"/>
<dbReference type="CDD" id="cd12912">
    <property type="entry name" value="PDC2_MCP_like"/>
    <property type="match status" value="1"/>
</dbReference>
<dbReference type="RefSeq" id="WP_350344142.1">
    <property type="nucleotide sequence ID" value="NZ_CP158367.1"/>
</dbReference>
<evidence type="ECO:0000256" key="6">
    <source>
        <dbReference type="ARBA" id="ARBA00023136"/>
    </source>
</evidence>
<evidence type="ECO:0000259" key="12">
    <source>
        <dbReference type="PROSITE" id="PS50885"/>
    </source>
</evidence>
<comment type="similarity">
    <text evidence="8">Belongs to the methyl-accepting chemotaxis (MCP) protein family.</text>
</comment>
<name>A0AAU7VN56_9FIRM</name>
<dbReference type="EMBL" id="CP158367">
    <property type="protein sequence ID" value="XBX75398.1"/>
    <property type="molecule type" value="Genomic_DNA"/>
</dbReference>
<feature type="domain" description="HAMP" evidence="12">
    <location>
        <begin position="276"/>
        <end position="334"/>
    </location>
</feature>
<evidence type="ECO:0000256" key="5">
    <source>
        <dbReference type="ARBA" id="ARBA00022989"/>
    </source>
</evidence>
<accession>A0AAU7VN56</accession>
<dbReference type="Gene3D" id="1.10.287.950">
    <property type="entry name" value="Methyl-accepting chemotaxis protein"/>
    <property type="match status" value="1"/>
</dbReference>
<dbReference type="PRINTS" id="PR00260">
    <property type="entry name" value="CHEMTRNSDUCR"/>
</dbReference>
<proteinExistence type="inferred from homology"/>
<evidence type="ECO:0000256" key="10">
    <source>
        <dbReference type="SAM" id="Phobius"/>
    </source>
</evidence>
<dbReference type="GO" id="GO:0004888">
    <property type="term" value="F:transmembrane signaling receptor activity"/>
    <property type="evidence" value="ECO:0007669"/>
    <property type="project" value="InterPro"/>
</dbReference>
<dbReference type="Pfam" id="PF02743">
    <property type="entry name" value="dCache_1"/>
    <property type="match status" value="1"/>
</dbReference>
<dbReference type="Pfam" id="PF00015">
    <property type="entry name" value="MCPsignal"/>
    <property type="match status" value="1"/>
</dbReference>
<dbReference type="GO" id="GO:0005886">
    <property type="term" value="C:plasma membrane"/>
    <property type="evidence" value="ECO:0007669"/>
    <property type="project" value="UniProtKB-SubCell"/>
</dbReference>
<keyword evidence="4 10" id="KW-0812">Transmembrane</keyword>
<dbReference type="GO" id="GO:0007165">
    <property type="term" value="P:signal transduction"/>
    <property type="evidence" value="ECO:0007669"/>
    <property type="project" value="UniProtKB-KW"/>
</dbReference>
<dbReference type="PANTHER" id="PTHR32089:SF112">
    <property type="entry name" value="LYSOZYME-LIKE PROTEIN-RELATED"/>
    <property type="match status" value="1"/>
</dbReference>
<gene>
    <name evidence="13" type="ORF">PRVXT_000517</name>
</gene>
<dbReference type="SMART" id="SM00283">
    <property type="entry name" value="MA"/>
    <property type="match status" value="1"/>
</dbReference>
<keyword evidence="7 9" id="KW-0807">Transducer</keyword>
<dbReference type="InterPro" id="IPR003660">
    <property type="entry name" value="HAMP_dom"/>
</dbReference>
<evidence type="ECO:0000256" key="9">
    <source>
        <dbReference type="PROSITE-ProRule" id="PRU00284"/>
    </source>
</evidence>
<evidence type="ECO:0000256" key="2">
    <source>
        <dbReference type="ARBA" id="ARBA00022475"/>
    </source>
</evidence>
<keyword evidence="2" id="KW-1003">Cell membrane</keyword>
<protein>
    <submittedName>
        <fullName evidence="13">Methyl-accepting chemotaxis protein</fullName>
    </submittedName>
</protein>
<keyword evidence="3" id="KW-0145">Chemotaxis</keyword>
<dbReference type="SUPFAM" id="SSF58104">
    <property type="entry name" value="Methyl-accepting chemotaxis protein (MCP) signaling domain"/>
    <property type="match status" value="1"/>
</dbReference>
<evidence type="ECO:0000256" key="1">
    <source>
        <dbReference type="ARBA" id="ARBA00004651"/>
    </source>
</evidence>
<reference evidence="13" key="1">
    <citation type="journal article" date="2013" name="Extremophiles">
        <title>Proteinivorax tanatarense gen. nov., sp. nov., an anaerobic, haloalkaliphilic, proteolytic bacterium isolated from a decaying algal bloom, and proposal of Proteinivoraceae fam. nov.</title>
        <authorList>
            <person name="Kevbrin V."/>
            <person name="Boltyanskaya Y."/>
            <person name="Zhilina T."/>
            <person name="Kolganova T."/>
            <person name="Lavrentjeva E."/>
            <person name="Kuznetsov B."/>
        </authorList>
    </citation>
    <scope>NUCLEOTIDE SEQUENCE</scope>
    <source>
        <strain evidence="13">Z-910T</strain>
    </source>
</reference>
<dbReference type="GO" id="GO:0006935">
    <property type="term" value="P:chemotaxis"/>
    <property type="evidence" value="ECO:0007669"/>
    <property type="project" value="UniProtKB-KW"/>
</dbReference>
<dbReference type="InterPro" id="IPR004090">
    <property type="entry name" value="Chemotax_Me-accpt_rcpt"/>
</dbReference>
<evidence type="ECO:0000313" key="13">
    <source>
        <dbReference type="EMBL" id="XBX75398.1"/>
    </source>
</evidence>
<dbReference type="PANTHER" id="PTHR32089">
    <property type="entry name" value="METHYL-ACCEPTING CHEMOTAXIS PROTEIN MCPB"/>
    <property type="match status" value="1"/>
</dbReference>
<keyword evidence="5 10" id="KW-1133">Transmembrane helix</keyword>
<evidence type="ECO:0000259" key="11">
    <source>
        <dbReference type="PROSITE" id="PS50111"/>
    </source>
</evidence>
<evidence type="ECO:0000256" key="7">
    <source>
        <dbReference type="ARBA" id="ARBA00023224"/>
    </source>
</evidence>
<dbReference type="PROSITE" id="PS50111">
    <property type="entry name" value="CHEMOTAXIS_TRANSDUC_2"/>
    <property type="match status" value="1"/>
</dbReference>
<dbReference type="InterPro" id="IPR004089">
    <property type="entry name" value="MCPsignal_dom"/>
</dbReference>
<keyword evidence="6 10" id="KW-0472">Membrane</keyword>